<dbReference type="Proteomes" id="UP000239759">
    <property type="component" value="Unassembled WGS sequence"/>
</dbReference>
<comment type="caution">
    <text evidence="1">The sequence shown here is derived from an EMBL/GenBank/DDBJ whole genome shotgun (WGS) entry which is preliminary data.</text>
</comment>
<organism evidence="1 2">
    <name type="scientific">Brevibacillus laterosporus</name>
    <name type="common">Bacillus laterosporus</name>
    <dbReference type="NCBI Taxonomy" id="1465"/>
    <lineage>
        <taxon>Bacteria</taxon>
        <taxon>Bacillati</taxon>
        <taxon>Bacillota</taxon>
        <taxon>Bacilli</taxon>
        <taxon>Bacillales</taxon>
        <taxon>Paenibacillaceae</taxon>
        <taxon>Brevibacillus</taxon>
    </lineage>
</organism>
<dbReference type="EMBL" id="PRKQ01000003">
    <property type="protein sequence ID" value="PPB10904.1"/>
    <property type="molecule type" value="Genomic_DNA"/>
</dbReference>
<sequence>MKINTGCSFLHPLTGQMIHPGQSYDEHYRYPDQDESVEVIEDETKFATEETPEEVVAQEFLTLEEFDKLEAVKQKEVLVGNLIVSAEDADAVSNKEKRLELYKQFLEANAHDGAGQEVTV</sequence>
<proteinExistence type="predicted"/>
<dbReference type="RefSeq" id="WP_104030921.1">
    <property type="nucleotide sequence ID" value="NZ_PRKQ01000003.1"/>
</dbReference>
<evidence type="ECO:0000313" key="1">
    <source>
        <dbReference type="EMBL" id="PPB10904.1"/>
    </source>
</evidence>
<dbReference type="AlphaFoldDB" id="A0AAP8U6M1"/>
<accession>A0AAP8U6M1</accession>
<evidence type="ECO:0000313" key="2">
    <source>
        <dbReference type="Proteomes" id="UP000239759"/>
    </source>
</evidence>
<protein>
    <submittedName>
        <fullName evidence="1">Uncharacterized protein</fullName>
    </submittedName>
</protein>
<name>A0AAP8U6M1_BRELA</name>
<gene>
    <name evidence="1" type="ORF">C4A77_04580</name>
</gene>
<reference evidence="1 2" key="1">
    <citation type="submission" date="2018-02" db="EMBL/GenBank/DDBJ databases">
        <title>Comparative analysis of genomes of three Brevibacillus laterosporus strains producers of potent antimicrobials isolated from silage.</title>
        <authorList>
            <person name="Kojic M."/>
            <person name="Miljkovic M."/>
            <person name="Studholme D."/>
            <person name="Filipic B."/>
        </authorList>
    </citation>
    <scope>NUCLEOTIDE SEQUENCE [LARGE SCALE GENOMIC DNA]</scope>
    <source>
        <strain evidence="1 2">BGSP11</strain>
    </source>
</reference>